<dbReference type="Gene3D" id="3.30.230.40">
    <property type="entry name" value="Imidazole glycerol phosphate dehydratase, domain 1"/>
    <property type="match status" value="1"/>
</dbReference>
<dbReference type="AlphaFoldDB" id="A0A921F0H9"/>
<organism evidence="1 2">
    <name type="scientific">Dietzia timorensis</name>
    <dbReference type="NCBI Taxonomy" id="499555"/>
    <lineage>
        <taxon>Bacteria</taxon>
        <taxon>Bacillati</taxon>
        <taxon>Actinomycetota</taxon>
        <taxon>Actinomycetes</taxon>
        <taxon>Mycobacteriales</taxon>
        <taxon>Dietziaceae</taxon>
        <taxon>Dietzia</taxon>
    </lineage>
</organism>
<gene>
    <name evidence="1" type="ORF">K8V11_00360</name>
</gene>
<evidence type="ECO:0000313" key="2">
    <source>
        <dbReference type="Proteomes" id="UP000776650"/>
    </source>
</evidence>
<dbReference type="InterPro" id="IPR038494">
    <property type="entry name" value="IGPD_sf"/>
</dbReference>
<accession>A0A921F0H9</accession>
<protein>
    <submittedName>
        <fullName evidence="1">Imidazoleglycerol-phosphate dehydratase</fullName>
    </submittedName>
</protein>
<reference evidence="1" key="1">
    <citation type="journal article" date="2021" name="PeerJ">
        <title>Extensive microbial diversity within the chicken gut microbiome revealed by metagenomics and culture.</title>
        <authorList>
            <person name="Gilroy R."/>
            <person name="Ravi A."/>
            <person name="Getino M."/>
            <person name="Pursley I."/>
            <person name="Horton D.L."/>
            <person name="Alikhan N.F."/>
            <person name="Baker D."/>
            <person name="Gharbi K."/>
            <person name="Hall N."/>
            <person name="Watson M."/>
            <person name="Adriaenssens E.M."/>
            <person name="Foster-Nyarko E."/>
            <person name="Jarju S."/>
            <person name="Secka A."/>
            <person name="Antonio M."/>
            <person name="Oren A."/>
            <person name="Chaudhuri R.R."/>
            <person name="La Ragione R."/>
            <person name="Hildebrand F."/>
            <person name="Pallen M.J."/>
        </authorList>
    </citation>
    <scope>NUCLEOTIDE SEQUENCE</scope>
    <source>
        <strain evidence="1">ChiGjej1B1-18357</strain>
    </source>
</reference>
<proteinExistence type="predicted"/>
<reference evidence="1" key="2">
    <citation type="submission" date="2021-09" db="EMBL/GenBank/DDBJ databases">
        <authorList>
            <person name="Gilroy R."/>
        </authorList>
    </citation>
    <scope>NUCLEOTIDE SEQUENCE</scope>
    <source>
        <strain evidence="1">ChiGjej1B1-18357</strain>
    </source>
</reference>
<comment type="caution">
    <text evidence="1">The sequence shown here is derived from an EMBL/GenBank/DDBJ whole genome shotgun (WGS) entry which is preliminary data.</text>
</comment>
<evidence type="ECO:0000313" key="1">
    <source>
        <dbReference type="EMBL" id="HJE89446.1"/>
    </source>
</evidence>
<name>A0A921F0H9_9ACTN</name>
<dbReference type="EMBL" id="DYXM01000007">
    <property type="protein sequence ID" value="HJE89446.1"/>
    <property type="molecule type" value="Genomic_DNA"/>
</dbReference>
<sequence>HITEAEYKVVARALRAACEPDPRVSGIPSTKGTL</sequence>
<feature type="non-terminal residue" evidence="1">
    <location>
        <position position="1"/>
    </location>
</feature>
<dbReference type="Proteomes" id="UP000776650">
    <property type="component" value="Unassembled WGS sequence"/>
</dbReference>